<dbReference type="EMBL" id="BARW01037674">
    <property type="protein sequence ID" value="GAJ17302.1"/>
    <property type="molecule type" value="Genomic_DNA"/>
</dbReference>
<accession>X1VGH1</accession>
<evidence type="ECO:0000313" key="2">
    <source>
        <dbReference type="EMBL" id="GAJ17302.1"/>
    </source>
</evidence>
<protein>
    <recommendedName>
        <fullName evidence="3">Amino acid permease/ SLC12A domain-containing protein</fullName>
    </recommendedName>
</protein>
<comment type="caution">
    <text evidence="2">The sequence shown here is derived from an EMBL/GenBank/DDBJ whole genome shotgun (WGS) entry which is preliminary data.</text>
</comment>
<feature type="non-terminal residue" evidence="2">
    <location>
        <position position="1"/>
    </location>
</feature>
<evidence type="ECO:0000256" key="1">
    <source>
        <dbReference type="SAM" id="Phobius"/>
    </source>
</evidence>
<keyword evidence="1" id="KW-1133">Transmembrane helix</keyword>
<feature type="non-terminal residue" evidence="2">
    <location>
        <position position="190"/>
    </location>
</feature>
<dbReference type="AlphaFoldDB" id="X1VGH1"/>
<reference evidence="2" key="1">
    <citation type="journal article" date="2014" name="Front. Microbiol.">
        <title>High frequency of phylogenetically diverse reductive dehalogenase-homologous genes in deep subseafloor sedimentary metagenomes.</title>
        <authorList>
            <person name="Kawai M."/>
            <person name="Futagami T."/>
            <person name="Toyoda A."/>
            <person name="Takaki Y."/>
            <person name="Nishi S."/>
            <person name="Hori S."/>
            <person name="Arai W."/>
            <person name="Tsubouchi T."/>
            <person name="Morono Y."/>
            <person name="Uchiyama I."/>
            <person name="Ito T."/>
            <person name="Fujiyama A."/>
            <person name="Inagaki F."/>
            <person name="Takami H."/>
        </authorList>
    </citation>
    <scope>NUCLEOTIDE SEQUENCE</scope>
    <source>
        <strain evidence="2">Expedition CK06-06</strain>
    </source>
</reference>
<gene>
    <name evidence="2" type="ORF">S12H4_58086</name>
</gene>
<sequence length="190" mass="21730">LNLSLIIFRRANLNWYKPIFYAPFYPWLSLMGIALSLFVLTMMNNSSKIIGFSIILGSIILYYAYGRERTNVKGLIGKLIKEDKEFKRIKEVFTERMGISERNEILVPVKNPKTAKSLISLASFIARGNEKLTVTALRIVEVSQNISISAAQKYVLKKPYYSKILHMVENLAERKDIPIHSILQAFKISA</sequence>
<keyword evidence="1" id="KW-0472">Membrane</keyword>
<feature type="transmembrane region" description="Helical" evidence="1">
    <location>
        <begin position="49"/>
        <end position="65"/>
    </location>
</feature>
<feature type="transmembrane region" description="Helical" evidence="1">
    <location>
        <begin position="20"/>
        <end position="43"/>
    </location>
</feature>
<evidence type="ECO:0008006" key="3">
    <source>
        <dbReference type="Google" id="ProtNLM"/>
    </source>
</evidence>
<name>X1VGH1_9ZZZZ</name>
<organism evidence="2">
    <name type="scientific">marine sediment metagenome</name>
    <dbReference type="NCBI Taxonomy" id="412755"/>
    <lineage>
        <taxon>unclassified sequences</taxon>
        <taxon>metagenomes</taxon>
        <taxon>ecological metagenomes</taxon>
    </lineage>
</organism>
<dbReference type="Gene3D" id="1.20.1740.10">
    <property type="entry name" value="Amino acid/polyamine transporter I"/>
    <property type="match status" value="1"/>
</dbReference>
<proteinExistence type="predicted"/>
<keyword evidence="1" id="KW-0812">Transmembrane</keyword>